<reference evidence="3 4" key="1">
    <citation type="journal article" date="2006" name="Int. J. Syst. Evol. Microbiol.">
        <title>Dyella yeojuensis sp. nov., isolated from greenhouse soil in Korea.</title>
        <authorList>
            <person name="Kim B.Y."/>
            <person name="Weon H.Y."/>
            <person name="Lee K.H."/>
            <person name="Seok S.J."/>
            <person name="Kwon S.W."/>
            <person name="Go S.J."/>
            <person name="Stackebrandt E."/>
        </authorList>
    </citation>
    <scope>NUCLEOTIDE SEQUENCE [LARGE SCALE GENOMIC DNA]</scope>
    <source>
        <strain evidence="3 4">DSM 17673</strain>
    </source>
</reference>
<dbReference type="PANTHER" id="PTHR42905:SF16">
    <property type="entry name" value="CARBOXYPHOSPHONOENOLPYRUVATE PHOSPHONOMUTASE-LIKE PROTEIN (AFU_ORTHOLOGUE AFUA_5G07230)"/>
    <property type="match status" value="1"/>
</dbReference>
<dbReference type="Gene3D" id="3.20.20.60">
    <property type="entry name" value="Phosphoenolpyruvate-binding domains"/>
    <property type="match status" value="1"/>
</dbReference>
<dbReference type="AlphaFoldDB" id="A0A7X5QXU8"/>
<accession>A0A7X5QXU8</accession>
<evidence type="ECO:0000313" key="3">
    <source>
        <dbReference type="EMBL" id="NID17354.1"/>
    </source>
</evidence>
<dbReference type="Proteomes" id="UP000518878">
    <property type="component" value="Unassembled WGS sequence"/>
</dbReference>
<dbReference type="InterPro" id="IPR015813">
    <property type="entry name" value="Pyrv/PenolPyrv_kinase-like_dom"/>
</dbReference>
<sequence>MAARKAVAGAPGIVDRGGSTPSGSRGMNAQRFRELHDGPALLVLPNAWDAASAAVVCHAGASAVATTSAGVAWSCGWPDGDCLPANEMLAAVRRIVRTIDVPLSVDAEEGCSDDPAEVAAFVSALVDAGVAGINIEDGTHAPDLLAAKLRAIRAALGGRDLYINARTDVFLRGMASGDAGVEEVLRRAALYREAGADGFFVPGIKAVDDVRRVAAGIAPMPLNVMLVPGLPSREALYEAGARRLSAGIALSVEAYATAGRMAAELLEREAPEIGYATLNKLLDR</sequence>
<keyword evidence="4" id="KW-1185">Reference proteome</keyword>
<keyword evidence="3" id="KW-0670">Pyruvate</keyword>
<evidence type="ECO:0000313" key="4">
    <source>
        <dbReference type="Proteomes" id="UP000518878"/>
    </source>
</evidence>
<dbReference type="PANTHER" id="PTHR42905">
    <property type="entry name" value="PHOSPHOENOLPYRUVATE CARBOXYLASE"/>
    <property type="match status" value="1"/>
</dbReference>
<dbReference type="GO" id="GO:0016829">
    <property type="term" value="F:lyase activity"/>
    <property type="evidence" value="ECO:0007669"/>
    <property type="project" value="UniProtKB-KW"/>
</dbReference>
<evidence type="ECO:0000256" key="2">
    <source>
        <dbReference type="SAM" id="MobiDB-lite"/>
    </source>
</evidence>
<gene>
    <name evidence="3" type="ORF">HBF32_17905</name>
</gene>
<proteinExistence type="predicted"/>
<keyword evidence="1" id="KW-0479">Metal-binding</keyword>
<feature type="region of interest" description="Disordered" evidence="2">
    <location>
        <begin position="1"/>
        <end position="27"/>
    </location>
</feature>
<evidence type="ECO:0000256" key="1">
    <source>
        <dbReference type="ARBA" id="ARBA00022723"/>
    </source>
</evidence>
<organism evidence="3 4">
    <name type="scientific">Luteibacter yeojuensis</name>
    <dbReference type="NCBI Taxonomy" id="345309"/>
    <lineage>
        <taxon>Bacteria</taxon>
        <taxon>Pseudomonadati</taxon>
        <taxon>Pseudomonadota</taxon>
        <taxon>Gammaproteobacteria</taxon>
        <taxon>Lysobacterales</taxon>
        <taxon>Rhodanobacteraceae</taxon>
        <taxon>Luteibacter</taxon>
    </lineage>
</organism>
<protein>
    <submittedName>
        <fullName evidence="3">Isocitrate lyase/phosphoenolpyruvate mutase family protein</fullName>
    </submittedName>
</protein>
<name>A0A7X5QXU8_9GAMM</name>
<comment type="caution">
    <text evidence="3">The sequence shown here is derived from an EMBL/GenBank/DDBJ whole genome shotgun (WGS) entry which is preliminary data.</text>
</comment>
<dbReference type="CDD" id="cd00377">
    <property type="entry name" value="ICL_PEPM"/>
    <property type="match status" value="1"/>
</dbReference>
<dbReference type="Pfam" id="PF13714">
    <property type="entry name" value="PEP_mutase"/>
    <property type="match status" value="1"/>
</dbReference>
<dbReference type="InterPro" id="IPR040442">
    <property type="entry name" value="Pyrv_kinase-like_dom_sf"/>
</dbReference>
<dbReference type="EMBL" id="JAAQTL010000003">
    <property type="protein sequence ID" value="NID17354.1"/>
    <property type="molecule type" value="Genomic_DNA"/>
</dbReference>
<dbReference type="GO" id="GO:0046872">
    <property type="term" value="F:metal ion binding"/>
    <property type="evidence" value="ECO:0007669"/>
    <property type="project" value="UniProtKB-KW"/>
</dbReference>
<keyword evidence="3" id="KW-0456">Lyase</keyword>
<dbReference type="SUPFAM" id="SSF51621">
    <property type="entry name" value="Phosphoenolpyruvate/pyruvate domain"/>
    <property type="match status" value="1"/>
</dbReference>
<dbReference type="InterPro" id="IPR039556">
    <property type="entry name" value="ICL/PEPM"/>
</dbReference>